<proteinExistence type="predicted"/>
<reference evidence="2 3" key="1">
    <citation type="journal article" date="2013" name="Antonie Van Leeuwenhoek">
        <title>Paracoccus zhejiangensis sp. nov., isolated from activated sludge in wastewater-treatment system.</title>
        <authorList>
            <person name="Wu Z.G."/>
            <person name="Zhang D.F."/>
            <person name="Liu Y.L."/>
            <person name="Wang F."/>
            <person name="Jiang X."/>
            <person name="Li C."/>
            <person name="Li S.P."/>
            <person name="Hong Q."/>
            <person name="Li W.J."/>
        </authorList>
    </citation>
    <scope>NUCLEOTIDE SEQUENCE [LARGE SCALE GENOMIC DNA]</scope>
    <source>
        <strain evidence="2 3">J6</strain>
    </source>
</reference>
<protein>
    <recommendedName>
        <fullName evidence="1">DUF1737 domain-containing protein</fullName>
    </recommendedName>
</protein>
<sequence length="68" mass="7561">MTTLYRCITEDDTLQFCHRVSEALSKGWSLHGGASMAFDPVKGVMRMAQPITKEVDVAYSPDLKLGQQ</sequence>
<dbReference type="Proteomes" id="UP000234530">
    <property type="component" value="Chromosome"/>
</dbReference>
<dbReference type="OrthoDB" id="9809803at2"/>
<dbReference type="KEGG" id="pzh:CX676_05525"/>
<dbReference type="RefSeq" id="WP_101751728.1">
    <property type="nucleotide sequence ID" value="NZ_CP025430.1"/>
</dbReference>
<evidence type="ECO:0000313" key="3">
    <source>
        <dbReference type="Proteomes" id="UP000234530"/>
    </source>
</evidence>
<dbReference type="Pfam" id="PF08410">
    <property type="entry name" value="DUF1737"/>
    <property type="match status" value="1"/>
</dbReference>
<dbReference type="EMBL" id="CP025430">
    <property type="protein sequence ID" value="AUH63686.1"/>
    <property type="molecule type" value="Genomic_DNA"/>
</dbReference>
<dbReference type="AlphaFoldDB" id="A0A2H5EWJ9"/>
<evidence type="ECO:0000259" key="1">
    <source>
        <dbReference type="Pfam" id="PF08410"/>
    </source>
</evidence>
<gene>
    <name evidence="2" type="ORF">CX676_05525</name>
</gene>
<keyword evidence="3" id="KW-1185">Reference proteome</keyword>
<name>A0A2H5EWJ9_9RHOB</name>
<accession>A0A2H5EWJ9</accession>
<organism evidence="2 3">
    <name type="scientific">Paracoccus zhejiangensis</name>
    <dbReference type="NCBI Taxonomy" id="1077935"/>
    <lineage>
        <taxon>Bacteria</taxon>
        <taxon>Pseudomonadati</taxon>
        <taxon>Pseudomonadota</taxon>
        <taxon>Alphaproteobacteria</taxon>
        <taxon>Rhodobacterales</taxon>
        <taxon>Paracoccaceae</taxon>
        <taxon>Paracoccus</taxon>
    </lineage>
</organism>
<feature type="domain" description="DUF1737" evidence="1">
    <location>
        <begin position="3"/>
        <end position="54"/>
    </location>
</feature>
<dbReference type="InterPro" id="IPR013619">
    <property type="entry name" value="DUF1737"/>
</dbReference>
<evidence type="ECO:0000313" key="2">
    <source>
        <dbReference type="EMBL" id="AUH63686.1"/>
    </source>
</evidence>